<reference evidence="7" key="1">
    <citation type="submission" date="2025-08" db="UniProtKB">
        <authorList>
            <consortium name="RefSeq"/>
        </authorList>
    </citation>
    <scope>IDENTIFICATION</scope>
    <source>
        <tissue evidence="7">Tentacle</tissue>
    </source>
</reference>
<evidence type="ECO:0000313" key="7">
    <source>
        <dbReference type="RefSeq" id="XP_031571374.1"/>
    </source>
</evidence>
<evidence type="ECO:0000256" key="3">
    <source>
        <dbReference type="ARBA" id="ARBA00022840"/>
    </source>
</evidence>
<evidence type="ECO:0000256" key="1">
    <source>
        <dbReference type="ARBA" id="ARBA00008020"/>
    </source>
</evidence>
<evidence type="ECO:0000256" key="4">
    <source>
        <dbReference type="ARBA" id="ARBA00023186"/>
    </source>
</evidence>
<dbReference type="FunCoup" id="A0A6P8IWB2">
    <property type="interactions" value="256"/>
</dbReference>
<evidence type="ECO:0000256" key="5">
    <source>
        <dbReference type="RuleBase" id="RU004187"/>
    </source>
</evidence>
<dbReference type="InterPro" id="IPR017998">
    <property type="entry name" value="Chaperone_TCP-1"/>
</dbReference>
<dbReference type="Gene3D" id="3.30.260.10">
    <property type="entry name" value="TCP-1-like chaperonin intermediate domain"/>
    <property type="match status" value="1"/>
</dbReference>
<dbReference type="Pfam" id="PF00118">
    <property type="entry name" value="Cpn60_TCP1"/>
    <property type="match status" value="2"/>
</dbReference>
<keyword evidence="4 5" id="KW-0143">Chaperone</keyword>
<gene>
    <name evidence="7" type="primary">LOC116305574</name>
</gene>
<dbReference type="RefSeq" id="XP_031571374.1">
    <property type="nucleotide sequence ID" value="XM_031715514.1"/>
</dbReference>
<dbReference type="SUPFAM" id="SSF52029">
    <property type="entry name" value="GroEL apical domain-like"/>
    <property type="match status" value="1"/>
</dbReference>
<dbReference type="GO" id="GO:0140662">
    <property type="term" value="F:ATP-dependent protein folding chaperone"/>
    <property type="evidence" value="ECO:0007669"/>
    <property type="project" value="InterPro"/>
</dbReference>
<name>A0A6P8IWB2_ACTTE</name>
<dbReference type="PANTHER" id="PTHR14667">
    <property type="entry name" value="BARDET-BIEDL SYNDROME 10 PROTEIN"/>
    <property type="match status" value="1"/>
</dbReference>
<dbReference type="GO" id="GO:0051131">
    <property type="term" value="P:chaperone-mediated protein complex assembly"/>
    <property type="evidence" value="ECO:0007669"/>
    <property type="project" value="InterPro"/>
</dbReference>
<dbReference type="InterPro" id="IPR027409">
    <property type="entry name" value="GroEL-like_apical_dom_sf"/>
</dbReference>
<dbReference type="PANTHER" id="PTHR14667:SF2">
    <property type="entry name" value="BARDET-BIEDL SYNDROME 10 PROTEIN"/>
    <property type="match status" value="1"/>
</dbReference>
<evidence type="ECO:0000313" key="6">
    <source>
        <dbReference type="Proteomes" id="UP000515163"/>
    </source>
</evidence>
<keyword evidence="2 5" id="KW-0547">Nucleotide-binding</keyword>
<dbReference type="Gene3D" id="1.10.560.10">
    <property type="entry name" value="GroEL-like equatorial domain"/>
    <property type="match status" value="1"/>
</dbReference>
<proteinExistence type="inferred from homology"/>
<dbReference type="SUPFAM" id="SSF48592">
    <property type="entry name" value="GroEL equatorial domain-like"/>
    <property type="match status" value="1"/>
</dbReference>
<dbReference type="InterPro" id="IPR027410">
    <property type="entry name" value="TCP-1-like_intermed_sf"/>
</dbReference>
<dbReference type="GO" id="GO:0005524">
    <property type="term" value="F:ATP binding"/>
    <property type="evidence" value="ECO:0007669"/>
    <property type="project" value="UniProtKB-KW"/>
</dbReference>
<dbReference type="InParanoid" id="A0A6P8IWB2"/>
<keyword evidence="3 5" id="KW-0067">ATP-binding</keyword>
<comment type="similarity">
    <text evidence="1 5">Belongs to the TCP-1 chaperonin family.</text>
</comment>
<dbReference type="Gene3D" id="3.50.7.10">
    <property type="entry name" value="GroEL"/>
    <property type="match status" value="1"/>
</dbReference>
<dbReference type="InterPro" id="IPR002423">
    <property type="entry name" value="Cpn60/GroEL/TCP-1"/>
</dbReference>
<dbReference type="AlphaFoldDB" id="A0A6P8IWB2"/>
<evidence type="ECO:0000256" key="2">
    <source>
        <dbReference type="ARBA" id="ARBA00022741"/>
    </source>
</evidence>
<dbReference type="InterPro" id="IPR042619">
    <property type="entry name" value="BBS10"/>
</dbReference>
<protein>
    <submittedName>
        <fullName evidence="7">Bardet-Biedl syndrome 10 protein homolog</fullName>
    </submittedName>
</protein>
<dbReference type="OrthoDB" id="9393833at2759"/>
<sequence>MATIFEALKSCEYLESVLRDSFGPCGLDVMLNSSSGSILITNSGGVVLNSLNIENPLGRVIVDKMKSHSFVTGDGVTSFIIVVIQALKEIIGLLEMKEGIGELELKPQSWQTIISLSKAFYKIANDVAPDNISPVLNKVAIHTNLEPQNKDEIKQKLTQLIKTTLNGKFSVLCQDLFTSLLIDFISNTCKLGHELYQGIIQALDDFSHFCTEFHGTPVQNSCVIQGFAIPRQFATNDKQVLPKSGKNVFTFLIIHCSLDDVKLTADVVTFNIKNETMLGKALSHKRNIVFSILQSLKEQDIQLIISSEGVSDMVLQLCQQFNIAVIQMVPMETVSHLCKYGNVQPLCHHDLFELKNLSDIFLGKGKFCKEKALGVHKFVHLEIDKQVDSNHIVPYLILLCAPTQGLCQQYYIALHNALKSIKMSFSDNRLHLIMLPGCGSVEFLLANEFGKYAKATKDKNLSLAYSVLSKSLLQVPHTLHKNSHSCTSRDKNFLRVQQEVKFSFRVDGSVLGVNGTTGCVIDPYRKGIFEPLNGKMLWISHILQCLSMILRVERIISVKSIVRDDEKESSDSEE</sequence>
<accession>A0A6P8IWB2</accession>
<dbReference type="InterPro" id="IPR027413">
    <property type="entry name" value="GROEL-like_equatorial_sf"/>
</dbReference>
<dbReference type="KEGG" id="aten:116305574"/>
<keyword evidence="6" id="KW-1185">Reference proteome</keyword>
<organism evidence="6 7">
    <name type="scientific">Actinia tenebrosa</name>
    <name type="common">Australian red waratah sea anemone</name>
    <dbReference type="NCBI Taxonomy" id="6105"/>
    <lineage>
        <taxon>Eukaryota</taxon>
        <taxon>Metazoa</taxon>
        <taxon>Cnidaria</taxon>
        <taxon>Anthozoa</taxon>
        <taxon>Hexacorallia</taxon>
        <taxon>Actiniaria</taxon>
        <taxon>Actiniidae</taxon>
        <taxon>Actinia</taxon>
    </lineage>
</organism>
<dbReference type="GeneID" id="116305574"/>
<dbReference type="Proteomes" id="UP000515163">
    <property type="component" value="Unplaced"/>
</dbReference>
<dbReference type="PRINTS" id="PR00304">
    <property type="entry name" value="TCOMPLEXTCP1"/>
</dbReference>